<gene>
    <name evidence="2" type="ORF">P3T76_014380</name>
</gene>
<evidence type="ECO:0000313" key="2">
    <source>
        <dbReference type="EMBL" id="KAK1930147.1"/>
    </source>
</evidence>
<comment type="caution">
    <text evidence="2">The sequence shown here is derived from an EMBL/GenBank/DDBJ whole genome shotgun (WGS) entry which is preliminary data.</text>
</comment>
<dbReference type="Proteomes" id="UP001259832">
    <property type="component" value="Unassembled WGS sequence"/>
</dbReference>
<name>A0AAD9G2A6_9STRA</name>
<organism evidence="2 3">
    <name type="scientific">Phytophthora citrophthora</name>
    <dbReference type="NCBI Taxonomy" id="4793"/>
    <lineage>
        <taxon>Eukaryota</taxon>
        <taxon>Sar</taxon>
        <taxon>Stramenopiles</taxon>
        <taxon>Oomycota</taxon>
        <taxon>Peronosporomycetes</taxon>
        <taxon>Peronosporales</taxon>
        <taxon>Peronosporaceae</taxon>
        <taxon>Phytophthora</taxon>
    </lineage>
</organism>
<protein>
    <recommendedName>
        <fullName evidence="4">M96 mating-specific protein family</fullName>
    </recommendedName>
</protein>
<proteinExistence type="predicted"/>
<evidence type="ECO:0008006" key="4">
    <source>
        <dbReference type="Google" id="ProtNLM"/>
    </source>
</evidence>
<dbReference type="PANTHER" id="PTHR35796:SF3">
    <property type="entry name" value="BHLH DOMAIN-CONTAINING PROTEIN"/>
    <property type="match status" value="1"/>
</dbReference>
<accession>A0AAD9G2A6</accession>
<dbReference type="EMBL" id="JASMQC010000041">
    <property type="protein sequence ID" value="KAK1930147.1"/>
    <property type="molecule type" value="Genomic_DNA"/>
</dbReference>
<sequence>MSIPDYNPRAIYTYTRTRFVDLTNVAFEWINVWIIMMAVIGDANKANATIKTIIARMDEFEVTLDFLDVFVADDLFGGLEEPPIKPQSSTSKQHRRPTPKQQIERFQREIRQLTAQLQSLEAKRPRRSSNAKDAKIWRDVAVRQLERRQNSESENTNLREMVKLQIEEAKNLKRILHRRTKIQRLQNMLISDQEQEATAESLTVFDQETEQVFGRMLHDIDELYNKVDANFEEKGMSSIPCPGRKRYTDSTMLNGVCFELTQREEVPFSVDMVKDAVWDSLGQLELEGLRSAGSLKANVPFRKQESEGNTNTVMTSFVAVNRNKNVSGIKVRKIVRRYDEDSRTVFIYRTVMEPKIHSLDEPIGVLATSTLLISIQNCDPSGKSTLIQSHFSAARYDEGLAAGYRLRLDVNLKAAIAVWDESIQRIHDQVENRLVDTMLEKQHSVTGDAASPFI</sequence>
<feature type="region of interest" description="Disordered" evidence="1">
    <location>
        <begin position="81"/>
        <end position="102"/>
    </location>
</feature>
<evidence type="ECO:0000313" key="3">
    <source>
        <dbReference type="Proteomes" id="UP001259832"/>
    </source>
</evidence>
<dbReference type="AlphaFoldDB" id="A0AAD9G2A6"/>
<keyword evidence="3" id="KW-1185">Reference proteome</keyword>
<reference evidence="2" key="1">
    <citation type="submission" date="2023-08" db="EMBL/GenBank/DDBJ databases">
        <title>Reference Genome Resource for the Citrus Pathogen Phytophthora citrophthora.</title>
        <authorList>
            <person name="Moller H."/>
            <person name="Coetzee B."/>
            <person name="Rose L.J."/>
            <person name="Van Niekerk J.M."/>
        </authorList>
    </citation>
    <scope>NUCLEOTIDE SEQUENCE</scope>
    <source>
        <strain evidence="2">STE-U-9442</strain>
    </source>
</reference>
<evidence type="ECO:0000256" key="1">
    <source>
        <dbReference type="SAM" id="MobiDB-lite"/>
    </source>
</evidence>
<dbReference type="PANTHER" id="PTHR35796">
    <property type="entry name" value="HYPOTHETICAL CYTOSOLIC PROTEIN"/>
    <property type="match status" value="1"/>
</dbReference>